<protein>
    <recommendedName>
        <fullName evidence="5">Aspartic peptidase DDI1-type domain-containing protein</fullName>
    </recommendedName>
</protein>
<dbReference type="AlphaFoldDB" id="A0AAQ3P435"/>
<dbReference type="EMBL" id="CP144699">
    <property type="protein sequence ID" value="WVZ19478.1"/>
    <property type="molecule type" value="Genomic_DNA"/>
</dbReference>
<accession>A0AAQ3P435</accession>
<dbReference type="PANTHER" id="PTHR33067:SF39">
    <property type="entry name" value="TRANSCRIPTION FACTOR INTERACTOR AND REGULATOR CCHC(ZN) FAMILY"/>
    <property type="match status" value="1"/>
</dbReference>
<dbReference type="InterPro" id="IPR021109">
    <property type="entry name" value="Peptidase_aspartic_dom_sf"/>
</dbReference>
<evidence type="ECO:0000313" key="3">
    <source>
        <dbReference type="EMBL" id="WVZ19478.1"/>
    </source>
</evidence>
<reference evidence="3 4" key="1">
    <citation type="journal article" date="2023" name="Life. Sci Alliance">
        <title>Evolutionary insights into 3D genome organization and epigenetic landscape of Vigna mungo.</title>
        <authorList>
            <person name="Junaid A."/>
            <person name="Singh B."/>
            <person name="Bhatia S."/>
        </authorList>
    </citation>
    <scope>NUCLEOTIDE SEQUENCE [LARGE SCALE GENOMIC DNA]</scope>
    <source>
        <strain evidence="3">Urdbean</strain>
    </source>
</reference>
<dbReference type="Pfam" id="PF13650">
    <property type="entry name" value="Asp_protease_2"/>
    <property type="match status" value="1"/>
</dbReference>
<dbReference type="CDD" id="cd00303">
    <property type="entry name" value="retropepsin_like"/>
    <property type="match status" value="1"/>
</dbReference>
<feature type="coiled-coil region" evidence="1">
    <location>
        <begin position="183"/>
        <end position="210"/>
    </location>
</feature>
<keyword evidence="4" id="KW-1185">Reference proteome</keyword>
<dbReference type="Gene3D" id="2.40.70.10">
    <property type="entry name" value="Acid Proteases"/>
    <property type="match status" value="1"/>
</dbReference>
<dbReference type="Proteomes" id="UP001374535">
    <property type="component" value="Chromosome 2"/>
</dbReference>
<feature type="compositionally biased region" description="Basic and acidic residues" evidence="2">
    <location>
        <begin position="243"/>
        <end position="259"/>
    </location>
</feature>
<proteinExistence type="predicted"/>
<feature type="compositionally biased region" description="Polar residues" evidence="2">
    <location>
        <begin position="126"/>
        <end position="137"/>
    </location>
</feature>
<keyword evidence="1" id="KW-0175">Coiled coil</keyword>
<gene>
    <name evidence="3" type="ORF">V8G54_006800</name>
</gene>
<feature type="region of interest" description="Disordered" evidence="2">
    <location>
        <begin position="126"/>
        <end position="145"/>
    </location>
</feature>
<name>A0AAQ3P435_VIGMU</name>
<organism evidence="3 4">
    <name type="scientific">Vigna mungo</name>
    <name type="common">Black gram</name>
    <name type="synonym">Phaseolus mungo</name>
    <dbReference type="NCBI Taxonomy" id="3915"/>
    <lineage>
        <taxon>Eukaryota</taxon>
        <taxon>Viridiplantae</taxon>
        <taxon>Streptophyta</taxon>
        <taxon>Embryophyta</taxon>
        <taxon>Tracheophyta</taxon>
        <taxon>Spermatophyta</taxon>
        <taxon>Magnoliopsida</taxon>
        <taxon>eudicotyledons</taxon>
        <taxon>Gunneridae</taxon>
        <taxon>Pentapetalae</taxon>
        <taxon>rosids</taxon>
        <taxon>fabids</taxon>
        <taxon>Fabales</taxon>
        <taxon>Fabaceae</taxon>
        <taxon>Papilionoideae</taxon>
        <taxon>50 kb inversion clade</taxon>
        <taxon>NPAAA clade</taxon>
        <taxon>indigoferoid/millettioid clade</taxon>
        <taxon>Phaseoleae</taxon>
        <taxon>Vigna</taxon>
    </lineage>
</organism>
<evidence type="ECO:0008006" key="5">
    <source>
        <dbReference type="Google" id="ProtNLM"/>
    </source>
</evidence>
<evidence type="ECO:0000256" key="1">
    <source>
        <dbReference type="SAM" id="Coils"/>
    </source>
</evidence>
<evidence type="ECO:0000256" key="2">
    <source>
        <dbReference type="SAM" id="MobiDB-lite"/>
    </source>
</evidence>
<feature type="region of interest" description="Disordered" evidence="2">
    <location>
        <begin position="242"/>
        <end position="288"/>
    </location>
</feature>
<sequence>MLDAASGGSFILKTPEEALETLELMANNTVNMQFDRQNRKAGVLEVNTLDAILAQNKLLTQQITDLTQKMGIMQANNVNTISPRCDFCGGMHQNGECQVTHQEAQVNAVGQQQNQFSTNYNANWRPQQTKPWTNPIQSNPPRPPYQYQAQPNNQGNRMSLLESALEKLTMQTSTFVDQNSSFMNETRTNFKNQEASIRNLENQIGQLSRQLSERSPGTFPSDTIPNPREQCKAIQLRSGRVLESGKKSEMEREKNKRVDEIEEESAEKEIERKCEEKEEGEKNQESEKKMREYVPTIPFPQRLKKQEQAKQFARFLDVFKKLHINIPFAEALEQMPSYAKFMKDLLSKKRKLQEDETIMLTKECSAIIQQKLPPKLKDPGSFVIPCEIGNITMGKALCDLGASINLMPLSIFKRLGIGEVKPTMITLQLANRSMTYPYGIVEDVLVKVDKFIFPADFVVLDMEEDAKVPIILGRPFLATGRALIDVEQGQLMLRVADEKVTFSMTEAVKHKLDREDCFRAEIIESLILKEINFYVKQNPLERTLLSGMEANELKREITDEEVVKCAHQLEVLKPIFNSTRGIEDLHKSENGEEETSKVELKQLPSHLKYRFLDE</sequence>
<evidence type="ECO:0000313" key="4">
    <source>
        <dbReference type="Proteomes" id="UP001374535"/>
    </source>
</evidence>
<dbReference type="PANTHER" id="PTHR33067">
    <property type="entry name" value="RNA-DIRECTED DNA POLYMERASE-RELATED"/>
    <property type="match status" value="1"/>
</dbReference>
<feature type="compositionally biased region" description="Basic and acidic residues" evidence="2">
    <location>
        <begin position="267"/>
        <end position="288"/>
    </location>
</feature>